<protein>
    <recommendedName>
        <fullName evidence="3">Transposase</fullName>
    </recommendedName>
</protein>
<accession>A0ABT2PXT1</accession>
<dbReference type="EMBL" id="JAOEGN010000029">
    <property type="protein sequence ID" value="MCU0105747.1"/>
    <property type="molecule type" value="Genomic_DNA"/>
</dbReference>
<sequence length="100" mass="12218">MWLTDELKPSHQTINQFMKERLKGNIEDIFHEINRYIINKEQIAVDKLYIDGTKIEANANKYTFIWKGSIEKYREKLYRKIMKQLEKMNERYQETGIIFL</sequence>
<name>A0ABT2PXT1_9MOLU</name>
<evidence type="ECO:0000313" key="2">
    <source>
        <dbReference type="Proteomes" id="UP001209076"/>
    </source>
</evidence>
<evidence type="ECO:0000313" key="1">
    <source>
        <dbReference type="EMBL" id="MCU0105747.1"/>
    </source>
</evidence>
<evidence type="ECO:0008006" key="3">
    <source>
        <dbReference type="Google" id="ProtNLM"/>
    </source>
</evidence>
<dbReference type="PANTHER" id="PTHR33408">
    <property type="entry name" value="TRANSPOSASE"/>
    <property type="match status" value="1"/>
</dbReference>
<gene>
    <name evidence="1" type="ORF">N7603_08825</name>
</gene>
<keyword evidence="2" id="KW-1185">Reference proteome</keyword>
<comment type="caution">
    <text evidence="1">The sequence shown here is derived from an EMBL/GenBank/DDBJ whole genome shotgun (WGS) entry which is preliminary data.</text>
</comment>
<proteinExistence type="predicted"/>
<reference evidence="2" key="1">
    <citation type="submission" date="2023-07" db="EMBL/GenBank/DDBJ databases">
        <title>Novel Mycoplasma species identified in domestic and wild animals.</title>
        <authorList>
            <person name="Volokhov D.V."/>
            <person name="Furtak V.A."/>
            <person name="Zagorodnyaya T.A."/>
        </authorList>
    </citation>
    <scope>NUCLEOTIDE SEQUENCE [LARGE SCALE GENOMIC DNA]</scope>
    <source>
        <strain evidence="2">92-19</strain>
    </source>
</reference>
<dbReference type="Proteomes" id="UP001209076">
    <property type="component" value="Unassembled WGS sequence"/>
</dbReference>
<organism evidence="1 2">
    <name type="scientific">Paracholeplasma vituli</name>
    <dbReference type="NCBI Taxonomy" id="69473"/>
    <lineage>
        <taxon>Bacteria</taxon>
        <taxon>Bacillati</taxon>
        <taxon>Mycoplasmatota</taxon>
        <taxon>Mollicutes</taxon>
        <taxon>Acholeplasmatales</taxon>
        <taxon>Acholeplasmataceae</taxon>
        <taxon>Paracholeplasma</taxon>
    </lineage>
</organism>
<dbReference type="PANTHER" id="PTHR33408:SF2">
    <property type="entry name" value="TRANSPOSASE DDE DOMAIN-CONTAINING PROTEIN"/>
    <property type="match status" value="1"/>
</dbReference>